<protein>
    <recommendedName>
        <fullName evidence="5">DUF4232 domain-containing protein</fullName>
    </recommendedName>
</protein>
<reference evidence="3 4" key="1">
    <citation type="journal article" date="2019" name="Int. J. Syst. Evol. Microbiol.">
        <title>The Global Catalogue of Microorganisms (GCM) 10K type strain sequencing project: providing services to taxonomists for standard genome sequencing and annotation.</title>
        <authorList>
            <consortium name="The Broad Institute Genomics Platform"/>
            <consortium name="The Broad Institute Genome Sequencing Center for Infectious Disease"/>
            <person name="Wu L."/>
            <person name="Ma J."/>
        </authorList>
    </citation>
    <scope>NUCLEOTIDE SEQUENCE [LARGE SCALE GENOMIC DNA]</scope>
    <source>
        <strain evidence="3 4">JCM 10696</strain>
    </source>
</reference>
<dbReference type="Proteomes" id="UP001500665">
    <property type="component" value="Unassembled WGS sequence"/>
</dbReference>
<dbReference type="EMBL" id="BAAAHH010000026">
    <property type="protein sequence ID" value="GAA0961813.1"/>
    <property type="molecule type" value="Genomic_DNA"/>
</dbReference>
<feature type="transmembrane region" description="Helical" evidence="2">
    <location>
        <begin position="20"/>
        <end position="36"/>
    </location>
</feature>
<evidence type="ECO:0000313" key="3">
    <source>
        <dbReference type="EMBL" id="GAA0961813.1"/>
    </source>
</evidence>
<accession>A0ABN1RQW8</accession>
<gene>
    <name evidence="3" type="ORF">GCM10009550_54940</name>
</gene>
<evidence type="ECO:0000313" key="4">
    <source>
        <dbReference type="Proteomes" id="UP001500665"/>
    </source>
</evidence>
<keyword evidence="2" id="KW-0812">Transmembrane</keyword>
<feature type="compositionally biased region" description="Low complexity" evidence="1">
    <location>
        <begin position="44"/>
        <end position="60"/>
    </location>
</feature>
<keyword evidence="2" id="KW-0472">Membrane</keyword>
<proteinExistence type="predicted"/>
<organism evidence="3 4">
    <name type="scientific">Actinocorallia libanotica</name>
    <dbReference type="NCBI Taxonomy" id="46162"/>
    <lineage>
        <taxon>Bacteria</taxon>
        <taxon>Bacillati</taxon>
        <taxon>Actinomycetota</taxon>
        <taxon>Actinomycetes</taxon>
        <taxon>Streptosporangiales</taxon>
        <taxon>Thermomonosporaceae</taxon>
        <taxon>Actinocorallia</taxon>
    </lineage>
</organism>
<evidence type="ECO:0000256" key="2">
    <source>
        <dbReference type="SAM" id="Phobius"/>
    </source>
</evidence>
<keyword evidence="4" id="KW-1185">Reference proteome</keyword>
<evidence type="ECO:0000256" key="1">
    <source>
        <dbReference type="SAM" id="MobiDB-lite"/>
    </source>
</evidence>
<keyword evidence="2" id="KW-1133">Transmembrane helix</keyword>
<sequence>MRQDDEGDEEFQEAYWRRRAIALGVVVLVVGGLAWACSGGGGEKAPAATKTSAAASPTPTVSDGGSGSGGPLAIPTVMVTVTQTATVAAPRRPGDACAPRDVVATLTPSAPEFAPGVQPTFTLTVVNTGKIDCTFDVGSRALVTRIKSGSDRIWNSAHCEDAAASSIQRLRRGVPHTRVLSWDRRRSDKGCDGPRTKALPGTYVIQAQGSGVHTEKGVFELAEDRRSRR</sequence>
<name>A0ABN1RQW8_9ACTN</name>
<feature type="region of interest" description="Disordered" evidence="1">
    <location>
        <begin position="44"/>
        <end position="69"/>
    </location>
</feature>
<evidence type="ECO:0008006" key="5">
    <source>
        <dbReference type="Google" id="ProtNLM"/>
    </source>
</evidence>
<comment type="caution">
    <text evidence="3">The sequence shown here is derived from an EMBL/GenBank/DDBJ whole genome shotgun (WGS) entry which is preliminary data.</text>
</comment>